<dbReference type="InterPro" id="IPR019734">
    <property type="entry name" value="TPR_rpt"/>
</dbReference>
<dbReference type="PRINTS" id="PR01415">
    <property type="entry name" value="ANKYRIN"/>
</dbReference>
<dbReference type="Gene3D" id="1.25.40.10">
    <property type="entry name" value="Tetratricopeptide repeat domain"/>
    <property type="match status" value="1"/>
</dbReference>
<evidence type="ECO:0000256" key="1">
    <source>
        <dbReference type="PROSITE-ProRule" id="PRU00023"/>
    </source>
</evidence>
<accession>A0AAW2SBM9</accession>
<reference evidence="3" key="1">
    <citation type="submission" date="2020-06" db="EMBL/GenBank/DDBJ databases">
        <authorList>
            <person name="Li T."/>
            <person name="Hu X."/>
            <person name="Zhang T."/>
            <person name="Song X."/>
            <person name="Zhang H."/>
            <person name="Dai N."/>
            <person name="Sheng W."/>
            <person name="Hou X."/>
            <person name="Wei L."/>
        </authorList>
    </citation>
    <scope>NUCLEOTIDE SEQUENCE</scope>
    <source>
        <strain evidence="3">KEN8</strain>
        <tissue evidence="3">Leaf</tissue>
    </source>
</reference>
<feature type="repeat" description="ANK" evidence="1">
    <location>
        <begin position="51"/>
        <end position="75"/>
    </location>
</feature>
<dbReference type="Gene3D" id="1.25.40.20">
    <property type="entry name" value="Ankyrin repeat-containing domain"/>
    <property type="match status" value="3"/>
</dbReference>
<reference evidence="3" key="2">
    <citation type="journal article" date="2024" name="Plant">
        <title>Genomic evolution and insights into agronomic trait innovations of Sesamum species.</title>
        <authorList>
            <person name="Miao H."/>
            <person name="Wang L."/>
            <person name="Qu L."/>
            <person name="Liu H."/>
            <person name="Sun Y."/>
            <person name="Le M."/>
            <person name="Wang Q."/>
            <person name="Wei S."/>
            <person name="Zheng Y."/>
            <person name="Lin W."/>
            <person name="Duan Y."/>
            <person name="Cao H."/>
            <person name="Xiong S."/>
            <person name="Wang X."/>
            <person name="Wei L."/>
            <person name="Li C."/>
            <person name="Ma Q."/>
            <person name="Ju M."/>
            <person name="Zhao R."/>
            <person name="Li G."/>
            <person name="Mu C."/>
            <person name="Tian Q."/>
            <person name="Mei H."/>
            <person name="Zhang T."/>
            <person name="Gao T."/>
            <person name="Zhang H."/>
        </authorList>
    </citation>
    <scope>NUCLEOTIDE SEQUENCE</scope>
    <source>
        <strain evidence="3">KEN8</strain>
    </source>
</reference>
<dbReference type="InterPro" id="IPR011990">
    <property type="entry name" value="TPR-like_helical_dom_sf"/>
</dbReference>
<name>A0AAW2SBM9_9LAMI</name>
<feature type="repeat" description="ANK" evidence="1">
    <location>
        <begin position="150"/>
        <end position="182"/>
    </location>
</feature>
<proteinExistence type="predicted"/>
<feature type="repeat" description="TPR" evidence="2">
    <location>
        <begin position="377"/>
        <end position="410"/>
    </location>
</feature>
<dbReference type="PROSITE" id="PS50088">
    <property type="entry name" value="ANK_REPEAT"/>
    <property type="match status" value="5"/>
</dbReference>
<dbReference type="SMART" id="SM00248">
    <property type="entry name" value="ANK"/>
    <property type="match status" value="7"/>
</dbReference>
<dbReference type="PROSITE" id="PS50297">
    <property type="entry name" value="ANK_REP_REGION"/>
    <property type="match status" value="3"/>
</dbReference>
<comment type="caution">
    <text evidence="3">The sequence shown here is derived from an EMBL/GenBank/DDBJ whole genome shotgun (WGS) entry which is preliminary data.</text>
</comment>
<dbReference type="EMBL" id="JACGWM010000002">
    <property type="protein sequence ID" value="KAL0389430.1"/>
    <property type="molecule type" value="Genomic_DNA"/>
</dbReference>
<dbReference type="InterPro" id="IPR051616">
    <property type="entry name" value="Cul2-RING_E3_ligase_SR"/>
</dbReference>
<dbReference type="SMART" id="SM00028">
    <property type="entry name" value="TPR"/>
    <property type="match status" value="2"/>
</dbReference>
<dbReference type="AlphaFoldDB" id="A0AAW2SBM9"/>
<dbReference type="InterPro" id="IPR002110">
    <property type="entry name" value="Ankyrin_rpt"/>
</dbReference>
<keyword evidence="1" id="KW-0040">ANK repeat</keyword>
<dbReference type="PANTHER" id="PTHR46224">
    <property type="entry name" value="ANKYRIN REPEAT FAMILY PROTEIN"/>
    <property type="match status" value="1"/>
</dbReference>
<dbReference type="PROSITE" id="PS50005">
    <property type="entry name" value="TPR"/>
    <property type="match status" value="1"/>
</dbReference>
<evidence type="ECO:0000313" key="3">
    <source>
        <dbReference type="EMBL" id="KAL0389430.1"/>
    </source>
</evidence>
<keyword evidence="2" id="KW-0802">TPR repeat</keyword>
<evidence type="ECO:0000256" key="2">
    <source>
        <dbReference type="PROSITE-ProRule" id="PRU00339"/>
    </source>
</evidence>
<sequence length="440" mass="48293">MDAVGTSGYDKTRVFWEAAFEGNLELLKQCAEDLDIGEGLTGTYMRVRDGRGRTALHVAAAAGKRQICEYLIDEGILDVNVQDEKCRSPLHHAVGHRHGDIAEYLVSVGACTSQRDKRAFTPLHYAAEKGDVLMLVLLISGGASVDIMSDYGTPLHMAIAYRHKDAVQVLLDNGADSDLAGCDFFTPLITSIFANSFDCLEVLLKAGADPNIPGGGMYCMTPLGQAAANGATRIIDCLLSCGADPDAIDDSGLTPLEWAALNRHDEAVNILFPATTQIPYFPEWTTSEIMKHIHSEEARVHRDSYEMINSFREFARRGDMAFGKKDYEHGICWYSKAITLATTRLALKRSRCWVHLNDGLPALYDARLCIGLRPDSSKAHCMEGAAWKILKNYPMAAAAYSKALKLLPYSEEIKKLYQEASELASDWPLTGSSSKAPMES</sequence>
<gene>
    <name evidence="3" type="ORF">Scaly_0300100</name>
</gene>
<dbReference type="InterPro" id="IPR036770">
    <property type="entry name" value="Ankyrin_rpt-contain_sf"/>
</dbReference>
<feature type="repeat" description="ANK" evidence="1">
    <location>
        <begin position="118"/>
        <end position="150"/>
    </location>
</feature>
<organism evidence="3">
    <name type="scientific">Sesamum calycinum</name>
    <dbReference type="NCBI Taxonomy" id="2727403"/>
    <lineage>
        <taxon>Eukaryota</taxon>
        <taxon>Viridiplantae</taxon>
        <taxon>Streptophyta</taxon>
        <taxon>Embryophyta</taxon>
        <taxon>Tracheophyta</taxon>
        <taxon>Spermatophyta</taxon>
        <taxon>Magnoliopsida</taxon>
        <taxon>eudicotyledons</taxon>
        <taxon>Gunneridae</taxon>
        <taxon>Pentapetalae</taxon>
        <taxon>asterids</taxon>
        <taxon>lamiids</taxon>
        <taxon>Lamiales</taxon>
        <taxon>Pedaliaceae</taxon>
        <taxon>Sesamum</taxon>
    </lineage>
</organism>
<dbReference type="SUPFAM" id="SSF48452">
    <property type="entry name" value="TPR-like"/>
    <property type="match status" value="1"/>
</dbReference>
<dbReference type="Pfam" id="PF12796">
    <property type="entry name" value="Ank_2"/>
    <property type="match status" value="3"/>
</dbReference>
<dbReference type="PANTHER" id="PTHR46224:SF67">
    <property type="entry name" value="HSP70-HSP90 ORGANIZING PROTEIN 3-LIKE"/>
    <property type="match status" value="1"/>
</dbReference>
<protein>
    <submittedName>
        <fullName evidence="3">Uncharacterized protein</fullName>
    </submittedName>
</protein>
<dbReference type="SUPFAM" id="SSF48403">
    <property type="entry name" value="Ankyrin repeat"/>
    <property type="match status" value="1"/>
</dbReference>
<feature type="repeat" description="ANK" evidence="1">
    <location>
        <begin position="218"/>
        <end position="250"/>
    </location>
</feature>
<feature type="repeat" description="ANK" evidence="1">
    <location>
        <begin position="85"/>
        <end position="117"/>
    </location>
</feature>